<name>A0A4Y2FXM2_ARAVE</name>
<sequence length="148" mass="16884">MTPCFYGLTQKELMENQLVEQLLKKRAVLLHNKMGGNEDFQASEGWLNILGKRHGIHVLCIYVEKLSSDREEATNFFKKFEQLVKKKALLKEQVYNVDETGLYHRMLPTKTLASRKEAAEKRSKDRVNVSLCGNAAGTVLCFISASLY</sequence>
<dbReference type="InterPro" id="IPR050863">
    <property type="entry name" value="CenT-Element_Derived"/>
</dbReference>
<evidence type="ECO:0008006" key="3">
    <source>
        <dbReference type="Google" id="ProtNLM"/>
    </source>
</evidence>
<comment type="caution">
    <text evidence="1">The sequence shown here is derived from an EMBL/GenBank/DDBJ whole genome shotgun (WGS) entry which is preliminary data.</text>
</comment>
<reference evidence="1 2" key="1">
    <citation type="journal article" date="2019" name="Sci. Rep.">
        <title>Orb-weaving spider Araneus ventricosus genome elucidates the spidroin gene catalogue.</title>
        <authorList>
            <person name="Kono N."/>
            <person name="Nakamura H."/>
            <person name="Ohtoshi R."/>
            <person name="Moran D.A.P."/>
            <person name="Shinohara A."/>
            <person name="Yoshida Y."/>
            <person name="Fujiwara M."/>
            <person name="Mori M."/>
            <person name="Tomita M."/>
            <person name="Arakawa K."/>
        </authorList>
    </citation>
    <scope>NUCLEOTIDE SEQUENCE [LARGE SCALE GENOMIC DNA]</scope>
</reference>
<dbReference type="GO" id="GO:0005634">
    <property type="term" value="C:nucleus"/>
    <property type="evidence" value="ECO:0007669"/>
    <property type="project" value="TreeGrafter"/>
</dbReference>
<dbReference type="AlphaFoldDB" id="A0A4Y2FXM2"/>
<proteinExistence type="predicted"/>
<dbReference type="PANTHER" id="PTHR19303:SF16">
    <property type="entry name" value="JERKY PROTEIN HOMOLOG-LIKE"/>
    <property type="match status" value="1"/>
</dbReference>
<gene>
    <name evidence="1" type="ORF">AVEN_251860_1</name>
</gene>
<keyword evidence="2" id="KW-1185">Reference proteome</keyword>
<protein>
    <recommendedName>
        <fullName evidence="3">HTH CENPB-type domain-containing protein</fullName>
    </recommendedName>
</protein>
<dbReference type="EMBL" id="BGPR01001089">
    <property type="protein sequence ID" value="GBM45138.1"/>
    <property type="molecule type" value="Genomic_DNA"/>
</dbReference>
<dbReference type="PANTHER" id="PTHR19303">
    <property type="entry name" value="TRANSPOSON"/>
    <property type="match status" value="1"/>
</dbReference>
<dbReference type="GO" id="GO:0003677">
    <property type="term" value="F:DNA binding"/>
    <property type="evidence" value="ECO:0007669"/>
    <property type="project" value="TreeGrafter"/>
</dbReference>
<dbReference type="Proteomes" id="UP000499080">
    <property type="component" value="Unassembled WGS sequence"/>
</dbReference>
<accession>A0A4Y2FXM2</accession>
<evidence type="ECO:0000313" key="1">
    <source>
        <dbReference type="EMBL" id="GBM45138.1"/>
    </source>
</evidence>
<evidence type="ECO:0000313" key="2">
    <source>
        <dbReference type="Proteomes" id="UP000499080"/>
    </source>
</evidence>
<dbReference type="OrthoDB" id="6426109at2759"/>
<organism evidence="1 2">
    <name type="scientific">Araneus ventricosus</name>
    <name type="common">Orbweaver spider</name>
    <name type="synonym">Epeira ventricosa</name>
    <dbReference type="NCBI Taxonomy" id="182803"/>
    <lineage>
        <taxon>Eukaryota</taxon>
        <taxon>Metazoa</taxon>
        <taxon>Ecdysozoa</taxon>
        <taxon>Arthropoda</taxon>
        <taxon>Chelicerata</taxon>
        <taxon>Arachnida</taxon>
        <taxon>Araneae</taxon>
        <taxon>Araneomorphae</taxon>
        <taxon>Entelegynae</taxon>
        <taxon>Araneoidea</taxon>
        <taxon>Araneidae</taxon>
        <taxon>Araneus</taxon>
    </lineage>
</organism>